<dbReference type="GO" id="GO:0008237">
    <property type="term" value="F:metallopeptidase activity"/>
    <property type="evidence" value="ECO:0007669"/>
    <property type="project" value="UniProtKB-KW"/>
</dbReference>
<dbReference type="PANTHER" id="PTHR30168:SF0">
    <property type="entry name" value="INNER MEMBRANE PROTEIN"/>
    <property type="match status" value="1"/>
</dbReference>
<keyword evidence="6" id="KW-0482">Metalloprotease</keyword>
<evidence type="ECO:0000256" key="5">
    <source>
        <dbReference type="SAM" id="SignalP"/>
    </source>
</evidence>
<evidence type="ECO:0000256" key="4">
    <source>
        <dbReference type="ARBA" id="ARBA00023136"/>
    </source>
</evidence>
<dbReference type="GO" id="GO:0006508">
    <property type="term" value="P:proteolysis"/>
    <property type="evidence" value="ECO:0007669"/>
    <property type="project" value="UniProtKB-KW"/>
</dbReference>
<dbReference type="PANTHER" id="PTHR30168">
    <property type="entry name" value="PUTATIVE MEMBRANE PROTEIN YPFJ"/>
    <property type="match status" value="1"/>
</dbReference>
<dbReference type="SUPFAM" id="SSF55486">
    <property type="entry name" value="Metalloproteases ('zincins'), catalytic domain"/>
    <property type="match status" value="1"/>
</dbReference>
<feature type="chain" id="PRO_5038533728" evidence="5">
    <location>
        <begin position="31"/>
        <end position="490"/>
    </location>
</feature>
<keyword evidence="5" id="KW-0732">Signal</keyword>
<dbReference type="InterPro" id="IPR007343">
    <property type="entry name" value="Uncharacterised_pept_Zn_put"/>
</dbReference>
<evidence type="ECO:0000256" key="2">
    <source>
        <dbReference type="ARBA" id="ARBA00022692"/>
    </source>
</evidence>
<gene>
    <name evidence="6" type="ORF">FHS23_002771</name>
</gene>
<dbReference type="EMBL" id="JACHWU010000003">
    <property type="protein sequence ID" value="MBB3051742.1"/>
    <property type="molecule type" value="Genomic_DNA"/>
</dbReference>
<comment type="caution">
    <text evidence="6">The sequence shown here is derived from an EMBL/GenBank/DDBJ whole genome shotgun (WGS) entry which is preliminary data.</text>
</comment>
<dbReference type="Pfam" id="PF04228">
    <property type="entry name" value="Zn_peptidase"/>
    <property type="match status" value="1"/>
</dbReference>
<dbReference type="GO" id="GO:0016020">
    <property type="term" value="C:membrane"/>
    <property type="evidence" value="ECO:0007669"/>
    <property type="project" value="UniProtKB-SubCell"/>
</dbReference>
<dbReference type="PROSITE" id="PS51257">
    <property type="entry name" value="PROKAR_LIPOPROTEIN"/>
    <property type="match status" value="1"/>
</dbReference>
<name>A0A839S2Y6_9PSEU</name>
<keyword evidence="6" id="KW-0645">Protease</keyword>
<protein>
    <submittedName>
        <fullName evidence="6">Putative metalloprotease</fullName>
    </submittedName>
</protein>
<feature type="signal peptide" evidence="5">
    <location>
        <begin position="1"/>
        <end position="30"/>
    </location>
</feature>
<keyword evidence="7" id="KW-1185">Reference proteome</keyword>
<evidence type="ECO:0000313" key="6">
    <source>
        <dbReference type="EMBL" id="MBB3051742.1"/>
    </source>
</evidence>
<reference evidence="6 7" key="1">
    <citation type="submission" date="2020-08" db="EMBL/GenBank/DDBJ databases">
        <title>Genomic Encyclopedia of Type Strains, Phase III (KMG-III): the genomes of soil and plant-associated and newly described type strains.</title>
        <authorList>
            <person name="Whitman W."/>
        </authorList>
    </citation>
    <scope>NUCLEOTIDE SEQUENCE [LARGE SCALE GENOMIC DNA]</scope>
    <source>
        <strain evidence="6 7">CECT 8577</strain>
    </source>
</reference>
<accession>A0A839S2Y6</accession>
<comment type="subcellular location">
    <subcellularLocation>
        <location evidence="1">Membrane</location>
        <topology evidence="1">Single-pass membrane protein</topology>
    </subcellularLocation>
</comment>
<organism evidence="6 7">
    <name type="scientific">Prauserella isguenensis</name>
    <dbReference type="NCBI Taxonomy" id="1470180"/>
    <lineage>
        <taxon>Bacteria</taxon>
        <taxon>Bacillati</taxon>
        <taxon>Actinomycetota</taxon>
        <taxon>Actinomycetes</taxon>
        <taxon>Pseudonocardiales</taxon>
        <taxon>Pseudonocardiaceae</taxon>
        <taxon>Prauserella</taxon>
    </lineage>
</organism>
<keyword evidence="3" id="KW-1133">Transmembrane helix</keyword>
<dbReference type="AlphaFoldDB" id="A0A839S2Y6"/>
<evidence type="ECO:0000256" key="3">
    <source>
        <dbReference type="ARBA" id="ARBA00022989"/>
    </source>
</evidence>
<keyword evidence="2" id="KW-0812">Transmembrane</keyword>
<sequence>MRTGGRPGRVNAVRVIAGLAVVALTATACAGEQVTGELQTVGEVAGLPVTHFESGLKDDAAKPDVRAEGATDAVEDRLALASIADVTDYWDEQMPEHFGEKFEHVDKLMSYDPEGEAQEVCGTSTRDMALNAFYCPPEDLVAWDRGVLLPLLREKFGDMAVAAVLAHEFGHAVQTRLGEKAGIDGGTSTIVKEQQADCFTGSYMRWIAEDKSKYFELSTSDGVNEVLGALFLIRDAPGSHANEQGAHGSGFDRTYAVQLGFEEGAKRCAEIDKTEVDERITEVPFKNATDQAQQGQAPITGGTMVHVQRSLDQAFSATGVDPPQIVEGDGTCQQGRSTPPVSYCEQNNEVHIDLTTLEKIGQPADQVGELTGKNSPDAGLGDFAVFSEVASRYVQGIQKGVGAPTEGGQAGLRTACLVGAWAKFANNPDSGSTLYLSPGDLDEAIAELLQPRSLLAADINGHRVANGFARIEALRNGYLEGSSVCTETYK</sequence>
<keyword evidence="6" id="KW-0378">Hydrolase</keyword>
<proteinExistence type="predicted"/>
<evidence type="ECO:0000313" key="7">
    <source>
        <dbReference type="Proteomes" id="UP000550714"/>
    </source>
</evidence>
<evidence type="ECO:0000256" key="1">
    <source>
        <dbReference type="ARBA" id="ARBA00004167"/>
    </source>
</evidence>
<dbReference type="RefSeq" id="WP_183654464.1">
    <property type="nucleotide sequence ID" value="NZ_JACHWU010000003.1"/>
</dbReference>
<keyword evidence="4" id="KW-0472">Membrane</keyword>
<dbReference type="Proteomes" id="UP000550714">
    <property type="component" value="Unassembled WGS sequence"/>
</dbReference>